<comment type="caution">
    <text evidence="2">The sequence shown here is derived from an EMBL/GenBank/DDBJ whole genome shotgun (WGS) entry which is preliminary data.</text>
</comment>
<dbReference type="AlphaFoldDB" id="A0A8T0GKI1"/>
<sequence length="196" mass="20704">MWIPNLRSGSHGRETRRAASSRCFQKRRFLGARARALTRAARVRERAPSQTGASSLGGPSVASEPGRREVVLFSRVLEVEQRKPSMSPLQGFALHLTSHYSRSTRRDGNGDGDGGRNVVVVCGADAGEAGEIVAGGGVYESERGGDPRRVGCDKCLCSLGLLGSPRCPSSCGACSHPQGDVFDGAELWGDACGDCQ</sequence>
<evidence type="ECO:0000313" key="2">
    <source>
        <dbReference type="EMBL" id="KAG0560021.1"/>
    </source>
</evidence>
<evidence type="ECO:0000256" key="1">
    <source>
        <dbReference type="SAM" id="MobiDB-lite"/>
    </source>
</evidence>
<feature type="region of interest" description="Disordered" evidence="1">
    <location>
        <begin position="40"/>
        <end position="64"/>
    </location>
</feature>
<dbReference type="Proteomes" id="UP000822688">
    <property type="component" value="Chromosome 10"/>
</dbReference>
<name>A0A8T0GKI1_CERPU</name>
<accession>A0A8T0GKI1</accession>
<organism evidence="2 3">
    <name type="scientific">Ceratodon purpureus</name>
    <name type="common">Fire moss</name>
    <name type="synonym">Dicranum purpureum</name>
    <dbReference type="NCBI Taxonomy" id="3225"/>
    <lineage>
        <taxon>Eukaryota</taxon>
        <taxon>Viridiplantae</taxon>
        <taxon>Streptophyta</taxon>
        <taxon>Embryophyta</taxon>
        <taxon>Bryophyta</taxon>
        <taxon>Bryophytina</taxon>
        <taxon>Bryopsida</taxon>
        <taxon>Dicranidae</taxon>
        <taxon>Pseudoditrichales</taxon>
        <taxon>Ditrichaceae</taxon>
        <taxon>Ceratodon</taxon>
    </lineage>
</organism>
<gene>
    <name evidence="2" type="ORF">KC19_10G147900</name>
</gene>
<reference evidence="2" key="1">
    <citation type="submission" date="2020-06" db="EMBL/GenBank/DDBJ databases">
        <title>WGS assembly of Ceratodon purpureus strain R40.</title>
        <authorList>
            <person name="Carey S.B."/>
            <person name="Jenkins J."/>
            <person name="Shu S."/>
            <person name="Lovell J.T."/>
            <person name="Sreedasyam A."/>
            <person name="Maumus F."/>
            <person name="Tiley G.P."/>
            <person name="Fernandez-Pozo N."/>
            <person name="Barry K."/>
            <person name="Chen C."/>
            <person name="Wang M."/>
            <person name="Lipzen A."/>
            <person name="Daum C."/>
            <person name="Saski C.A."/>
            <person name="Payton A.C."/>
            <person name="Mcbreen J.C."/>
            <person name="Conrad R.E."/>
            <person name="Kollar L.M."/>
            <person name="Olsson S."/>
            <person name="Huttunen S."/>
            <person name="Landis J.B."/>
            <person name="Wickett N.J."/>
            <person name="Johnson M.G."/>
            <person name="Rensing S.A."/>
            <person name="Grimwood J."/>
            <person name="Schmutz J."/>
            <person name="Mcdaniel S.F."/>
        </authorList>
    </citation>
    <scope>NUCLEOTIDE SEQUENCE</scope>
    <source>
        <strain evidence="2">R40</strain>
    </source>
</reference>
<keyword evidence="3" id="KW-1185">Reference proteome</keyword>
<protein>
    <submittedName>
        <fullName evidence="2">Uncharacterized protein</fullName>
    </submittedName>
</protein>
<dbReference type="EMBL" id="CM026431">
    <property type="protein sequence ID" value="KAG0560021.1"/>
    <property type="molecule type" value="Genomic_DNA"/>
</dbReference>
<proteinExistence type="predicted"/>
<evidence type="ECO:0000313" key="3">
    <source>
        <dbReference type="Proteomes" id="UP000822688"/>
    </source>
</evidence>
<feature type="region of interest" description="Disordered" evidence="1">
    <location>
        <begin position="1"/>
        <end position="21"/>
    </location>
</feature>